<dbReference type="EMBL" id="QCYY01001910">
    <property type="protein sequence ID" value="ROT74337.1"/>
    <property type="molecule type" value="Genomic_DNA"/>
</dbReference>
<dbReference type="InterPro" id="IPR050776">
    <property type="entry name" value="Ank_Repeat/CDKN_Inhibitor"/>
</dbReference>
<dbReference type="SUPFAM" id="SSF48403">
    <property type="entry name" value="Ankyrin repeat"/>
    <property type="match status" value="1"/>
</dbReference>
<dbReference type="AlphaFoldDB" id="A0A423TD76"/>
<organism evidence="5 6">
    <name type="scientific">Penaeus vannamei</name>
    <name type="common">Whiteleg shrimp</name>
    <name type="synonym">Litopenaeus vannamei</name>
    <dbReference type="NCBI Taxonomy" id="6689"/>
    <lineage>
        <taxon>Eukaryota</taxon>
        <taxon>Metazoa</taxon>
        <taxon>Ecdysozoa</taxon>
        <taxon>Arthropoda</taxon>
        <taxon>Crustacea</taxon>
        <taxon>Multicrustacea</taxon>
        <taxon>Malacostraca</taxon>
        <taxon>Eumalacostraca</taxon>
        <taxon>Eucarida</taxon>
        <taxon>Decapoda</taxon>
        <taxon>Dendrobranchiata</taxon>
        <taxon>Penaeoidea</taxon>
        <taxon>Penaeidae</taxon>
        <taxon>Penaeus</taxon>
    </lineage>
</organism>
<evidence type="ECO:0000256" key="3">
    <source>
        <dbReference type="PROSITE-ProRule" id="PRU00023"/>
    </source>
</evidence>
<name>A0A423TD76_PENVA</name>
<reference evidence="5 6" key="1">
    <citation type="submission" date="2018-04" db="EMBL/GenBank/DDBJ databases">
        <authorList>
            <person name="Zhang X."/>
            <person name="Yuan J."/>
            <person name="Li F."/>
            <person name="Xiang J."/>
        </authorList>
    </citation>
    <scope>NUCLEOTIDE SEQUENCE [LARGE SCALE GENOMIC DNA]</scope>
    <source>
        <tissue evidence="5">Muscle</tissue>
    </source>
</reference>
<gene>
    <name evidence="5" type="ORF">C7M84_007189</name>
</gene>
<accession>A0A423TD76</accession>
<keyword evidence="6" id="KW-1185">Reference proteome</keyword>
<dbReference type="Gene3D" id="1.25.40.20">
    <property type="entry name" value="Ankyrin repeat-containing domain"/>
    <property type="match status" value="1"/>
</dbReference>
<dbReference type="Proteomes" id="UP000283509">
    <property type="component" value="Unassembled WGS sequence"/>
</dbReference>
<dbReference type="PANTHER" id="PTHR24201">
    <property type="entry name" value="ANK_REP_REGION DOMAIN-CONTAINING PROTEIN"/>
    <property type="match status" value="1"/>
</dbReference>
<feature type="region of interest" description="Disordered" evidence="4">
    <location>
        <begin position="54"/>
        <end position="145"/>
    </location>
</feature>
<evidence type="ECO:0000313" key="6">
    <source>
        <dbReference type="Proteomes" id="UP000283509"/>
    </source>
</evidence>
<protein>
    <submittedName>
        <fullName evidence="5">Uncharacterized protein</fullName>
    </submittedName>
</protein>
<keyword evidence="2 3" id="KW-0040">ANK repeat</keyword>
<dbReference type="InterPro" id="IPR036770">
    <property type="entry name" value="Ankyrin_rpt-contain_sf"/>
</dbReference>
<evidence type="ECO:0000256" key="2">
    <source>
        <dbReference type="ARBA" id="ARBA00023043"/>
    </source>
</evidence>
<evidence type="ECO:0000313" key="5">
    <source>
        <dbReference type="EMBL" id="ROT74337.1"/>
    </source>
</evidence>
<dbReference type="PANTHER" id="PTHR24201:SF15">
    <property type="entry name" value="ANKYRIN REPEAT DOMAIN-CONTAINING PROTEIN 66"/>
    <property type="match status" value="1"/>
</dbReference>
<dbReference type="PROSITE" id="PS50297">
    <property type="entry name" value="ANK_REP_REGION"/>
    <property type="match status" value="1"/>
</dbReference>
<feature type="repeat" description="ANK" evidence="3">
    <location>
        <begin position="346"/>
        <end position="368"/>
    </location>
</feature>
<reference evidence="5 6" key="2">
    <citation type="submission" date="2019-01" db="EMBL/GenBank/DDBJ databases">
        <title>The decoding of complex shrimp genome reveals the adaptation for benthos swimmer, frequently molting mechanism and breeding impact on genome.</title>
        <authorList>
            <person name="Sun Y."/>
            <person name="Gao Y."/>
            <person name="Yu Y."/>
        </authorList>
    </citation>
    <scope>NUCLEOTIDE SEQUENCE [LARGE SCALE GENOMIC DNA]</scope>
    <source>
        <tissue evidence="5">Muscle</tissue>
    </source>
</reference>
<dbReference type="SMART" id="SM00248">
    <property type="entry name" value="ANK"/>
    <property type="match status" value="2"/>
</dbReference>
<proteinExistence type="predicted"/>
<dbReference type="PROSITE" id="PS50088">
    <property type="entry name" value="ANK_REPEAT"/>
    <property type="match status" value="1"/>
</dbReference>
<keyword evidence="1" id="KW-0677">Repeat</keyword>
<dbReference type="STRING" id="6689.A0A423TD76"/>
<feature type="compositionally biased region" description="Polar residues" evidence="4">
    <location>
        <begin position="104"/>
        <end position="116"/>
    </location>
</feature>
<comment type="caution">
    <text evidence="5">The sequence shown here is derived from an EMBL/GenBank/DDBJ whole genome shotgun (WGS) entry which is preliminary data.</text>
</comment>
<evidence type="ECO:0000256" key="1">
    <source>
        <dbReference type="ARBA" id="ARBA00022737"/>
    </source>
</evidence>
<dbReference type="InterPro" id="IPR002110">
    <property type="entry name" value="Ankyrin_rpt"/>
</dbReference>
<dbReference type="Pfam" id="PF12796">
    <property type="entry name" value="Ank_2"/>
    <property type="match status" value="1"/>
</dbReference>
<evidence type="ECO:0000256" key="4">
    <source>
        <dbReference type="SAM" id="MobiDB-lite"/>
    </source>
</evidence>
<sequence length="462" mass="51008">MGYGEMGPHFVPSLSEEENPFKHVIGYGRGSVRRRTKKELSLEVLSSTLRKAFRTRSPGGSSIITDGGDDETSQRTPRIYHPSPRLRPIHGPAGRKVHSPGTKRGNSPTRKVNRTGSPKVLRASGRDSPKFHLGGSPKVRLGAGRDSPRIAGRVQKTTWRPKKSVHWKTNIATWIQMTAMNSSVSVSEASNCDIKEEDSSDFEYTAYGKARDAAESSANAYFGSLFQRQRDHPPLPAPPSPEDEAHYYSELECSCGCQESECTSEHTYEDLEDSIEDRVGRGAKPEVLGSLRHEYRLEAIKSTLVHVLPKDDIVSTTLLACRLGDLEYLQDLAKQSRLDPRSHDLQGATTFHYAARGGHVHVIRFLLEDVGERGVMRCDVGATPLHDAAALGHLPALKYLYKHSDHTLDLTDHEGATVLHVAASLIDYPTQSGVIARSEAWWVAYANDIKLPPNYEAKEGGT</sequence>